<proteinExistence type="predicted"/>
<reference evidence="1 2" key="1">
    <citation type="submission" date="2024-02" db="EMBL/GenBank/DDBJ databases">
        <authorList>
            <person name="Chen Y."/>
            <person name="Shah S."/>
            <person name="Dougan E. K."/>
            <person name="Thang M."/>
            <person name="Chan C."/>
        </authorList>
    </citation>
    <scope>NUCLEOTIDE SEQUENCE [LARGE SCALE GENOMIC DNA]</scope>
</reference>
<keyword evidence="2" id="KW-1185">Reference proteome</keyword>
<accession>A0ABP0JNA1</accession>
<dbReference type="Proteomes" id="UP001642464">
    <property type="component" value="Unassembled WGS sequence"/>
</dbReference>
<name>A0ABP0JNA1_9DINO</name>
<comment type="caution">
    <text evidence="1">The sequence shown here is derived from an EMBL/GenBank/DDBJ whole genome shotgun (WGS) entry which is preliminary data.</text>
</comment>
<protein>
    <submittedName>
        <fullName evidence="1">Uncharacterized protein</fullName>
    </submittedName>
</protein>
<organism evidence="1 2">
    <name type="scientific">Durusdinium trenchii</name>
    <dbReference type="NCBI Taxonomy" id="1381693"/>
    <lineage>
        <taxon>Eukaryota</taxon>
        <taxon>Sar</taxon>
        <taxon>Alveolata</taxon>
        <taxon>Dinophyceae</taxon>
        <taxon>Suessiales</taxon>
        <taxon>Symbiodiniaceae</taxon>
        <taxon>Durusdinium</taxon>
    </lineage>
</organism>
<evidence type="ECO:0000313" key="2">
    <source>
        <dbReference type="Proteomes" id="UP001642464"/>
    </source>
</evidence>
<sequence length="244" mass="26797">MAAGISVPYDNLGLQTADLINNQWPLRFGEVRPKEYSKSSTEYGVHVPCHAGQSFQAPCLPAGMSLRMGAFYEKTGVSQHRTEPGFRDKKGAGTLTELPLADYGTLRRSTRLPGTATLVLDKPPSVPHSTITSQRSGKPDLEVMSNASRRSRQSHRSQQSRASRASGASRRTASSAPSWAKRTQAQQERQPWNFEALPFYDRTNASYGRTWQQAASHAAIKPAGKSESGYVDPAELIATLTREY</sequence>
<dbReference type="EMBL" id="CAXAMM010007869">
    <property type="protein sequence ID" value="CAK9015618.1"/>
    <property type="molecule type" value="Genomic_DNA"/>
</dbReference>
<gene>
    <name evidence="1" type="ORF">SCF082_LOCUS12839</name>
</gene>
<evidence type="ECO:0000313" key="1">
    <source>
        <dbReference type="EMBL" id="CAK9015618.1"/>
    </source>
</evidence>